<feature type="compositionally biased region" description="Basic residues" evidence="1">
    <location>
        <begin position="68"/>
        <end position="82"/>
    </location>
</feature>
<feature type="compositionally biased region" description="Polar residues" evidence="1">
    <location>
        <begin position="1"/>
        <end position="36"/>
    </location>
</feature>
<reference evidence="2" key="1">
    <citation type="journal article" date="2013" name="PLoS ONE">
        <title>Genomic and secretomic analyses reveal unique features of the lignocellulolytic enzyme system of Penicillium decumbens.</title>
        <authorList>
            <person name="Liu G."/>
            <person name="Zhang L."/>
            <person name="Wei X."/>
            <person name="Zou G."/>
            <person name="Qin Y."/>
            <person name="Ma L."/>
            <person name="Li J."/>
            <person name="Zheng H."/>
            <person name="Wang S."/>
            <person name="Wang C."/>
            <person name="Xun L."/>
            <person name="Zhao G.-P."/>
            <person name="Zhou Z."/>
            <person name="Qu Y."/>
        </authorList>
    </citation>
    <scope>NUCLEOTIDE SEQUENCE [LARGE SCALE GENOMIC DNA]</scope>
    <source>
        <strain evidence="2">114-2</strain>
    </source>
</reference>
<proteinExistence type="predicted"/>
<feature type="compositionally biased region" description="Basic and acidic residues" evidence="1">
    <location>
        <begin position="304"/>
        <end position="317"/>
    </location>
</feature>
<feature type="compositionally biased region" description="Pro residues" evidence="1">
    <location>
        <begin position="176"/>
        <end position="202"/>
    </location>
</feature>
<dbReference type="EMBL" id="KB644414">
    <property type="protein sequence ID" value="EPS32036.1"/>
    <property type="molecule type" value="Genomic_DNA"/>
</dbReference>
<dbReference type="HOGENOM" id="CLU_831851_0_0_1"/>
<dbReference type="OrthoDB" id="4361389at2759"/>
<accession>S7ZTE5</accession>
<evidence type="ECO:0000313" key="2">
    <source>
        <dbReference type="EMBL" id="EPS32036.1"/>
    </source>
</evidence>
<protein>
    <submittedName>
        <fullName evidence="2">Uncharacterized protein</fullName>
    </submittedName>
</protein>
<sequence length="334" mass="37350">MASSNSKNSPALSHSSVGTKSPATQASTLSLESSRYTSKESPLDQTIDPNQPIELSGPDHKSVFPPKYTKKPGTSHHSHSTSHSRPGEPYPSRERGTGSGRTHHHNQGGPEERRASAQHSALYNHSQPQPQSHPHSHPPPQYHSQEYYPQHHHSQHQPPPPPLPLSQQQQQQQYPHHPPVPRQPMPPIQHQPPLAHYPPPEPYYHGKNGHQSQTPSQHPGHGQGHPAMTHRADDYYYHGQQPHGVPTGQFFPPQDQFSQDRRQDGLPRTQQDDFYESRHSLDQQPMYQKSARLTPQAGGAGARIKIEPDEMDIDHPGPRATPEKQIAGVKRGRS</sequence>
<evidence type="ECO:0000256" key="1">
    <source>
        <dbReference type="SAM" id="MobiDB-lite"/>
    </source>
</evidence>
<dbReference type="AlphaFoldDB" id="S7ZTE5"/>
<feature type="region of interest" description="Disordered" evidence="1">
    <location>
        <begin position="1"/>
        <end position="334"/>
    </location>
</feature>
<name>S7ZTE5_PENO1</name>
<feature type="compositionally biased region" description="Low complexity" evidence="1">
    <location>
        <begin position="165"/>
        <end position="175"/>
    </location>
</feature>
<feature type="compositionally biased region" description="Polar residues" evidence="1">
    <location>
        <begin position="282"/>
        <end position="293"/>
    </location>
</feature>
<keyword evidence="3" id="KW-1185">Reference proteome</keyword>
<gene>
    <name evidence="2" type="ORF">PDE_06995</name>
</gene>
<organism evidence="2 3">
    <name type="scientific">Penicillium oxalicum (strain 114-2 / CGMCC 5302)</name>
    <name type="common">Penicillium decumbens</name>
    <dbReference type="NCBI Taxonomy" id="933388"/>
    <lineage>
        <taxon>Eukaryota</taxon>
        <taxon>Fungi</taxon>
        <taxon>Dikarya</taxon>
        <taxon>Ascomycota</taxon>
        <taxon>Pezizomycotina</taxon>
        <taxon>Eurotiomycetes</taxon>
        <taxon>Eurotiomycetidae</taxon>
        <taxon>Eurotiales</taxon>
        <taxon>Aspergillaceae</taxon>
        <taxon>Penicillium</taxon>
    </lineage>
</organism>
<evidence type="ECO:0000313" key="3">
    <source>
        <dbReference type="Proteomes" id="UP000019376"/>
    </source>
</evidence>
<dbReference type="Proteomes" id="UP000019376">
    <property type="component" value="Unassembled WGS sequence"/>
</dbReference>